<dbReference type="EMBL" id="UINC01026910">
    <property type="protein sequence ID" value="SVB05219.1"/>
    <property type="molecule type" value="Genomic_DNA"/>
</dbReference>
<reference evidence="1" key="1">
    <citation type="submission" date="2018-05" db="EMBL/GenBank/DDBJ databases">
        <authorList>
            <person name="Lanie J.A."/>
            <person name="Ng W.-L."/>
            <person name="Kazmierczak K.M."/>
            <person name="Andrzejewski T.M."/>
            <person name="Davidsen T.M."/>
            <person name="Wayne K.J."/>
            <person name="Tettelin H."/>
            <person name="Glass J.I."/>
            <person name="Rusch D."/>
            <person name="Podicherti R."/>
            <person name="Tsui H.-C.T."/>
            <person name="Winkler M.E."/>
        </authorList>
    </citation>
    <scope>NUCLEOTIDE SEQUENCE</scope>
</reference>
<sequence length="85" mass="9708">VSTVFHFDMEEISCPTCGKDMSKHTDYQTHLCIKKLIKVATNPVAYASVKKKLCPNCKKDMDDHNEEQIVECLNKFIKQVTSKSD</sequence>
<gene>
    <name evidence="1" type="ORF">METZ01_LOCUS158073</name>
</gene>
<accession>A0A382AUV0</accession>
<feature type="non-terminal residue" evidence="1">
    <location>
        <position position="1"/>
    </location>
</feature>
<organism evidence="1">
    <name type="scientific">marine metagenome</name>
    <dbReference type="NCBI Taxonomy" id="408172"/>
    <lineage>
        <taxon>unclassified sequences</taxon>
        <taxon>metagenomes</taxon>
        <taxon>ecological metagenomes</taxon>
    </lineage>
</organism>
<evidence type="ECO:0008006" key="2">
    <source>
        <dbReference type="Google" id="ProtNLM"/>
    </source>
</evidence>
<dbReference type="AlphaFoldDB" id="A0A382AUV0"/>
<protein>
    <recommendedName>
        <fullName evidence="2">C2H2-type domain-containing protein</fullName>
    </recommendedName>
</protein>
<evidence type="ECO:0000313" key="1">
    <source>
        <dbReference type="EMBL" id="SVB05219.1"/>
    </source>
</evidence>
<name>A0A382AUV0_9ZZZZ</name>
<proteinExistence type="predicted"/>